<feature type="region of interest" description="Disordered" evidence="1">
    <location>
        <begin position="22"/>
        <end position="55"/>
    </location>
</feature>
<dbReference type="AlphaFoldDB" id="A0A7W5UV34"/>
<feature type="compositionally biased region" description="Low complexity" evidence="1">
    <location>
        <begin position="29"/>
        <end position="40"/>
    </location>
</feature>
<gene>
    <name evidence="2" type="ORF">FHS60_000577</name>
</gene>
<organism evidence="2 3">
    <name type="scientific">Alloprevotella rava</name>
    <dbReference type="NCBI Taxonomy" id="671218"/>
    <lineage>
        <taxon>Bacteria</taxon>
        <taxon>Pseudomonadati</taxon>
        <taxon>Bacteroidota</taxon>
        <taxon>Bacteroidia</taxon>
        <taxon>Bacteroidales</taxon>
        <taxon>Prevotellaceae</taxon>
        <taxon>Alloprevotella</taxon>
    </lineage>
</organism>
<dbReference type="EMBL" id="JACICA010000002">
    <property type="protein sequence ID" value="MBB3702124.1"/>
    <property type="molecule type" value="Genomic_DNA"/>
</dbReference>
<dbReference type="RefSeq" id="WP_183694652.1">
    <property type="nucleotide sequence ID" value="NZ_JACICA010000002.1"/>
</dbReference>
<evidence type="ECO:0000313" key="3">
    <source>
        <dbReference type="Proteomes" id="UP000541425"/>
    </source>
</evidence>
<name>A0A7W5UV34_9BACT</name>
<reference evidence="2 3" key="1">
    <citation type="submission" date="2020-08" db="EMBL/GenBank/DDBJ databases">
        <title>Genomic Encyclopedia of Type Strains, Phase IV (KMG-IV): sequencing the most valuable type-strain genomes for metagenomic binning, comparative biology and taxonomic classification.</title>
        <authorList>
            <person name="Goeker M."/>
        </authorList>
    </citation>
    <scope>NUCLEOTIDE SEQUENCE [LARGE SCALE GENOMIC DNA]</scope>
    <source>
        <strain evidence="2 3">DSM 22548</strain>
    </source>
</reference>
<comment type="caution">
    <text evidence="2">The sequence shown here is derived from an EMBL/GenBank/DDBJ whole genome shotgun (WGS) entry which is preliminary data.</text>
</comment>
<sequence length="55" mass="6014">MKKYIEPAVKAMNLETESVLAGSLPIDPGTTTTGENGGWTRNQGWNASDWSEDEE</sequence>
<proteinExistence type="predicted"/>
<protein>
    <submittedName>
        <fullName evidence="2">Uncharacterized protein</fullName>
    </submittedName>
</protein>
<evidence type="ECO:0000256" key="1">
    <source>
        <dbReference type="SAM" id="MobiDB-lite"/>
    </source>
</evidence>
<dbReference type="Proteomes" id="UP000541425">
    <property type="component" value="Unassembled WGS sequence"/>
</dbReference>
<accession>A0A7W5UV34</accession>
<evidence type="ECO:0000313" key="2">
    <source>
        <dbReference type="EMBL" id="MBB3702124.1"/>
    </source>
</evidence>